<organism evidence="1 2">
    <name type="scientific">Naganishia adeliensis</name>
    <dbReference type="NCBI Taxonomy" id="92952"/>
    <lineage>
        <taxon>Eukaryota</taxon>
        <taxon>Fungi</taxon>
        <taxon>Dikarya</taxon>
        <taxon>Basidiomycota</taxon>
        <taxon>Agaricomycotina</taxon>
        <taxon>Tremellomycetes</taxon>
        <taxon>Filobasidiales</taxon>
        <taxon>Filobasidiaceae</taxon>
        <taxon>Naganishia</taxon>
    </lineage>
</organism>
<accession>A0ACC2VT53</accession>
<keyword evidence="2" id="KW-1185">Reference proteome</keyword>
<name>A0ACC2VT53_9TREE</name>
<evidence type="ECO:0000313" key="1">
    <source>
        <dbReference type="EMBL" id="KAJ9101627.1"/>
    </source>
</evidence>
<dbReference type="Proteomes" id="UP001230649">
    <property type="component" value="Unassembled WGS sequence"/>
</dbReference>
<proteinExistence type="predicted"/>
<sequence length="991" mass="110465">MTSPQSPYHVLRRLLSICYNSPLETASFYANLLHDLFAEDLLKGIELDVRCLDLRARYITEETSTKKGKAAAITSKGKGKSKLEFDHRKQNGVAGPSHVLPNGSRISDHDVHVKKLKVHPHLAIHLQAWIYIASKDYYSAIHLVRDKVYQRAVTRRKGKEKADVLEGHESAYTAASLPFDGSREQTERNHHSCLECAMIMAEACQLLGRFEEGRSILRNVHEATARANRDTALRLSQLSAQANYERMEKITGNNPDGTDKKDQKRQPDAIKYFEIALLEDPWLWEAWRGICDFGGHAQAFAPFSDENVDLPLLPFPTDLLLGVRDIPELNPNLSPQPEHPHPEDLARSPSIPSSPPTEYPSNASSATTATSTSGVRRMSPLPSTSPAAKAALLGMTHTATIPGTNTKMPQPRGGSYATPVSMMNGEPQPPHQHHLEKRMARGPPPMQSKARGYGRQVKLRVPTSPPYLTACYVNRLSPSIDDMSFPDLTFSQSDNIVPTSLFATASTHEYRTASSTSHPLELPSIASRLFPAARPITSISTPEVSSASYEPGIGKPPALKRPRNGKMFSMSPSQPSGSAATGKMSLSRNATGRNASGHGLAERTPELFHKVPDSRSTDRIGMEVSPSMNGKDFENLSPQAAFEAYQQRTADLWLLRIVQRCAAAFNDSCNYNCKTAINILNTLPVQVRRGSWATSLYAKCFYELADYRTANTFYEHLRSIEPYRLEGMEWYSTVLWHLEDRAGLSFLAQQLMAVSRKAAEPWMAAGNGFALQGEHEEALRCFKRASAIRPDKAYTYTLAAYEALEMDEYDRAIAHYQLAVRADVRHYHAWFGLGRVYQKMGKTRFAEYHFRRALEINPSNVVLYCCVGTIVEKRGDLEKALQLYEKALEITPTNKMARFRQARVLIGMKQFTKALPLLEDLSKTCSNEASVMFLLGKLYRLMGDRDRAMRAFIYARDLHPKLANAISSVMATGEDGDGDEEAEAEAVREGL</sequence>
<protein>
    <submittedName>
        <fullName evidence="1">Uncharacterized protein</fullName>
    </submittedName>
</protein>
<reference evidence="1" key="1">
    <citation type="submission" date="2023-04" db="EMBL/GenBank/DDBJ databases">
        <title>Draft Genome sequencing of Naganishia species isolated from polar environments using Oxford Nanopore Technology.</title>
        <authorList>
            <person name="Leo P."/>
            <person name="Venkateswaran K."/>
        </authorList>
    </citation>
    <scope>NUCLEOTIDE SEQUENCE</scope>
    <source>
        <strain evidence="1">MNA-CCFEE 5262</strain>
    </source>
</reference>
<evidence type="ECO:0000313" key="2">
    <source>
        <dbReference type="Proteomes" id="UP001230649"/>
    </source>
</evidence>
<gene>
    <name evidence="1" type="ORF">QFC20_005156</name>
</gene>
<dbReference type="EMBL" id="JASBWS010000068">
    <property type="protein sequence ID" value="KAJ9101627.1"/>
    <property type="molecule type" value="Genomic_DNA"/>
</dbReference>
<comment type="caution">
    <text evidence="1">The sequence shown here is derived from an EMBL/GenBank/DDBJ whole genome shotgun (WGS) entry which is preliminary data.</text>
</comment>